<dbReference type="EMBL" id="GBRH01168939">
    <property type="protein sequence ID" value="JAE28957.1"/>
    <property type="molecule type" value="Transcribed_RNA"/>
</dbReference>
<accession>A0A0A9GWP8</accession>
<reference evidence="1" key="1">
    <citation type="submission" date="2014-09" db="EMBL/GenBank/DDBJ databases">
        <authorList>
            <person name="Magalhaes I.L.F."/>
            <person name="Oliveira U."/>
            <person name="Santos F.R."/>
            <person name="Vidigal T.H.D.A."/>
            <person name="Brescovit A.D."/>
            <person name="Santos A.J."/>
        </authorList>
    </citation>
    <scope>NUCLEOTIDE SEQUENCE</scope>
    <source>
        <tissue evidence="1">Shoot tissue taken approximately 20 cm above the soil surface</tissue>
    </source>
</reference>
<sequence>MFACFMSLLASV</sequence>
<reference evidence="1" key="2">
    <citation type="journal article" date="2015" name="Data Brief">
        <title>Shoot transcriptome of the giant reed, Arundo donax.</title>
        <authorList>
            <person name="Barrero R.A."/>
            <person name="Guerrero F.D."/>
            <person name="Moolhuijzen P."/>
            <person name="Goolsby J.A."/>
            <person name="Tidwell J."/>
            <person name="Bellgard S.E."/>
            <person name="Bellgard M.I."/>
        </authorList>
    </citation>
    <scope>NUCLEOTIDE SEQUENCE</scope>
    <source>
        <tissue evidence="1">Shoot tissue taken approximately 20 cm above the soil surface</tissue>
    </source>
</reference>
<organism evidence="1">
    <name type="scientific">Arundo donax</name>
    <name type="common">Giant reed</name>
    <name type="synonym">Donax arundinaceus</name>
    <dbReference type="NCBI Taxonomy" id="35708"/>
    <lineage>
        <taxon>Eukaryota</taxon>
        <taxon>Viridiplantae</taxon>
        <taxon>Streptophyta</taxon>
        <taxon>Embryophyta</taxon>
        <taxon>Tracheophyta</taxon>
        <taxon>Spermatophyta</taxon>
        <taxon>Magnoliopsida</taxon>
        <taxon>Liliopsida</taxon>
        <taxon>Poales</taxon>
        <taxon>Poaceae</taxon>
        <taxon>PACMAD clade</taxon>
        <taxon>Arundinoideae</taxon>
        <taxon>Arundineae</taxon>
        <taxon>Arundo</taxon>
    </lineage>
</organism>
<proteinExistence type="predicted"/>
<protein>
    <submittedName>
        <fullName evidence="1">Uncharacterized protein</fullName>
    </submittedName>
</protein>
<name>A0A0A9GWP8_ARUDO</name>
<evidence type="ECO:0000313" key="1">
    <source>
        <dbReference type="EMBL" id="JAE28957.1"/>
    </source>
</evidence>